<dbReference type="InterPro" id="IPR055407">
    <property type="entry name" value="TraM_C"/>
</dbReference>
<name>A0A1H6Q7I1_9BACT</name>
<protein>
    <submittedName>
        <fullName evidence="3">Bacteroides conjugative transposon TraM protein</fullName>
    </submittedName>
</protein>
<evidence type="ECO:0000256" key="1">
    <source>
        <dbReference type="SAM" id="Phobius"/>
    </source>
</evidence>
<dbReference type="STRING" id="408657.SAMN04487995_0383"/>
<dbReference type="AlphaFoldDB" id="A0A1H6Q7I1"/>
<evidence type="ECO:0000313" key="4">
    <source>
        <dbReference type="Proteomes" id="UP000199532"/>
    </source>
</evidence>
<dbReference type="OrthoDB" id="1453786at2"/>
<accession>A0A1H6Q7I1</accession>
<feature type="transmembrane region" description="Helical" evidence="1">
    <location>
        <begin position="12"/>
        <end position="32"/>
    </location>
</feature>
<organism evidence="3 4">
    <name type="scientific">Dyadobacter koreensis</name>
    <dbReference type="NCBI Taxonomy" id="408657"/>
    <lineage>
        <taxon>Bacteria</taxon>
        <taxon>Pseudomonadati</taxon>
        <taxon>Bacteroidota</taxon>
        <taxon>Cytophagia</taxon>
        <taxon>Cytophagales</taxon>
        <taxon>Spirosomataceae</taxon>
        <taxon>Dyadobacter</taxon>
    </lineage>
</organism>
<sequence length="426" mass="46313">MKTYSSSVQQQRFYLVLPLLILPFLTLMYWALIVKNTKNQKASPIVSQGLNPSLPSPSAPRDSYQDKLSFYRKADRDSARLRELLRSDPYRNQPLLQSQDPAGSLLGLGRQYPDSVNLQKNNLKAKGDLHEQKVYEKLQALDAVLANAASPAFKSPLPDQTQLDEALPSTPKAVEPVLTALPENKPVMIDPEMAQINQTLDKILQIQHPELGMPVTGSDSVRPPAETFSVEPFENKLPVLHLSEATASDSIEAGEIGSGFLSLDGPVQPVLQHTFTAQVQGEQSFTDGAIVKLRLTADCSVAGLHLRSGELLFGKASISGERVHLLISSIRRQNALIDVSLSAYDMDGQPGLNLPGSVARSVAKQSISQNIQGVDLGTLDRSLGAQAASAGIQTAKTILSKKTRLIQVTLPDGYQLLLRDTKNKTL</sequence>
<keyword evidence="1" id="KW-1133">Transmembrane helix</keyword>
<keyword evidence="1" id="KW-0812">Transmembrane</keyword>
<dbReference type="RefSeq" id="WP_090331380.1">
    <property type="nucleotide sequence ID" value="NZ_FNXY01000001.1"/>
</dbReference>
<keyword evidence="1" id="KW-0472">Membrane</keyword>
<gene>
    <name evidence="3" type="ORF">SAMN04487995_0383</name>
</gene>
<dbReference type="EMBL" id="FNXY01000001">
    <property type="protein sequence ID" value="SEI39761.1"/>
    <property type="molecule type" value="Genomic_DNA"/>
</dbReference>
<evidence type="ECO:0000259" key="2">
    <source>
        <dbReference type="Pfam" id="PF12508"/>
    </source>
</evidence>
<feature type="domain" description="Conjugative transposon TraM C-terminal" evidence="2">
    <location>
        <begin position="276"/>
        <end position="419"/>
    </location>
</feature>
<keyword evidence="4" id="KW-1185">Reference proteome</keyword>
<proteinExistence type="predicted"/>
<dbReference type="Proteomes" id="UP000199532">
    <property type="component" value="Unassembled WGS sequence"/>
</dbReference>
<reference evidence="3 4" key="1">
    <citation type="submission" date="2016-10" db="EMBL/GenBank/DDBJ databases">
        <authorList>
            <person name="de Groot N.N."/>
        </authorList>
    </citation>
    <scope>NUCLEOTIDE SEQUENCE [LARGE SCALE GENOMIC DNA]</scope>
    <source>
        <strain evidence="3 4">DSM 19938</strain>
    </source>
</reference>
<evidence type="ECO:0000313" key="3">
    <source>
        <dbReference type="EMBL" id="SEI39761.1"/>
    </source>
</evidence>
<dbReference type="Pfam" id="PF12508">
    <property type="entry name" value="Transposon_TraM"/>
    <property type="match status" value="1"/>
</dbReference>